<dbReference type="AlphaFoldDB" id="A0A239KJI0"/>
<dbReference type="Pfam" id="PF01738">
    <property type="entry name" value="DLH"/>
    <property type="match status" value="1"/>
</dbReference>
<dbReference type="GO" id="GO:0052689">
    <property type="term" value="F:carboxylic ester hydrolase activity"/>
    <property type="evidence" value="ECO:0007669"/>
    <property type="project" value="UniProtKB-ARBA"/>
</dbReference>
<dbReference type="PANTHER" id="PTHR22946">
    <property type="entry name" value="DIENELACTONE HYDROLASE DOMAIN-CONTAINING PROTEIN-RELATED"/>
    <property type="match status" value="1"/>
</dbReference>
<evidence type="ECO:0000313" key="5">
    <source>
        <dbReference type="EMBL" id="SNT18536.1"/>
    </source>
</evidence>
<dbReference type="SUPFAM" id="SSF53474">
    <property type="entry name" value="alpha/beta-Hydrolases"/>
    <property type="match status" value="1"/>
</dbReference>
<feature type="chain" id="PRO_5013122550" evidence="3">
    <location>
        <begin position="21"/>
        <end position="294"/>
    </location>
</feature>
<evidence type="ECO:0000259" key="4">
    <source>
        <dbReference type="Pfam" id="PF01738"/>
    </source>
</evidence>
<keyword evidence="6" id="KW-1185">Reference proteome</keyword>
<organism evidence="5 6">
    <name type="scientific">Noviherbaspirillum humi</name>
    <dbReference type="NCBI Taxonomy" id="1688639"/>
    <lineage>
        <taxon>Bacteria</taxon>
        <taxon>Pseudomonadati</taxon>
        <taxon>Pseudomonadota</taxon>
        <taxon>Betaproteobacteria</taxon>
        <taxon>Burkholderiales</taxon>
        <taxon>Oxalobacteraceae</taxon>
        <taxon>Noviherbaspirillum</taxon>
    </lineage>
</organism>
<proteinExistence type="predicted"/>
<evidence type="ECO:0000256" key="3">
    <source>
        <dbReference type="SAM" id="SignalP"/>
    </source>
</evidence>
<dbReference type="Gene3D" id="3.40.50.1820">
    <property type="entry name" value="alpha/beta hydrolase"/>
    <property type="match status" value="1"/>
</dbReference>
<evidence type="ECO:0000256" key="1">
    <source>
        <dbReference type="ARBA" id="ARBA00022801"/>
    </source>
</evidence>
<accession>A0A239KJI0</accession>
<feature type="region of interest" description="Disordered" evidence="2">
    <location>
        <begin position="259"/>
        <end position="279"/>
    </location>
</feature>
<name>A0A239KJI0_9BURK</name>
<dbReference type="PANTHER" id="PTHR22946:SF9">
    <property type="entry name" value="POLYKETIDE TRANSFERASE AF380"/>
    <property type="match status" value="1"/>
</dbReference>
<gene>
    <name evidence="5" type="ORF">SAMN06265795_11648</name>
</gene>
<dbReference type="InterPro" id="IPR050261">
    <property type="entry name" value="FrsA_esterase"/>
</dbReference>
<evidence type="ECO:0000313" key="6">
    <source>
        <dbReference type="Proteomes" id="UP000198284"/>
    </source>
</evidence>
<dbReference type="InterPro" id="IPR002925">
    <property type="entry name" value="Dienelactn_hydro"/>
</dbReference>
<keyword evidence="3" id="KW-0732">Signal</keyword>
<sequence>MNLQKTLAASLLAIAAAAWADAPFPGAEKVMVPHAADGASPPAITGWWISAGDGQQPKPAVLALHGCGGIYSARGDRQVFSARHADITRQLHRAGYHVLWVDSFSDRGKTQICTEKIGARGITARVRAGDVRAAMRWLGGRSEVDVGRIVWLGWSHGGSTVLQALDARDEHWRELDPKPRAAAAYYPGCKAYDKPGYAVAVPTLVMIGEKDDWTPAPPCVSMAQRLSAAGAHLTLELYDDSYHGFDAPGPGRLQVRSDVPNGAMPGQGVTSGPNPAAREASRKTLLEFLERALD</sequence>
<keyword evidence="1 5" id="KW-0378">Hydrolase</keyword>
<feature type="signal peptide" evidence="3">
    <location>
        <begin position="1"/>
        <end position="20"/>
    </location>
</feature>
<dbReference type="EMBL" id="FZOT01000016">
    <property type="protein sequence ID" value="SNT18536.1"/>
    <property type="molecule type" value="Genomic_DNA"/>
</dbReference>
<dbReference type="Proteomes" id="UP000198284">
    <property type="component" value="Unassembled WGS sequence"/>
</dbReference>
<dbReference type="RefSeq" id="WP_176442554.1">
    <property type="nucleotide sequence ID" value="NZ_FZOT01000016.1"/>
</dbReference>
<evidence type="ECO:0000256" key="2">
    <source>
        <dbReference type="SAM" id="MobiDB-lite"/>
    </source>
</evidence>
<protein>
    <submittedName>
        <fullName evidence="5">Dienelactone hydrolase</fullName>
    </submittedName>
</protein>
<dbReference type="InterPro" id="IPR029058">
    <property type="entry name" value="AB_hydrolase_fold"/>
</dbReference>
<reference evidence="5 6" key="1">
    <citation type="submission" date="2017-06" db="EMBL/GenBank/DDBJ databases">
        <authorList>
            <person name="Kim H.J."/>
            <person name="Triplett B.A."/>
        </authorList>
    </citation>
    <scope>NUCLEOTIDE SEQUENCE [LARGE SCALE GENOMIC DNA]</scope>
    <source>
        <strain evidence="5 6">U15</strain>
    </source>
</reference>
<feature type="domain" description="Dienelactone hydrolase" evidence="4">
    <location>
        <begin position="55"/>
        <end position="291"/>
    </location>
</feature>